<sequence>MRRFLCLGVLSLLPLLTTAQQSVFQPGYIVRRTAPTDTVRGYVDVLRATRLLGQVRFRATPNASTETLRAAQLSAAGTTDGRQAFRTRMITGDSLRILEVISSGPLSLYTGYSPLPAVDFMLEQAGGNVLPLARTQFEPMLQNVVAQCPSLVVADRSKQRLLYARVPLAKVVNQYNDCQPTTVPKRYYPGVGQPVAIGIRAGLQRSQLWYLDNNHDFGFRRPASNTNLTAAIQLVLPIGGSLRAVVEGIYTKAHSYVVVRDQPTAAVNYFVRSADLKAELLQLPLMLRWQVGRNERRVHPYIEGGGGISYLLSSRAWYQAIPEATYDKPSAYDLGMDKWHVLVRGGGGITYRTAIGLLDLGIHMQSMNIGSPTERTQYKLQQSDLSLTYSRFL</sequence>
<evidence type="ECO:0000256" key="1">
    <source>
        <dbReference type="SAM" id="SignalP"/>
    </source>
</evidence>
<organism evidence="2 3">
    <name type="scientific">Hymenobacter sediminicola</name>
    <dbReference type="NCBI Taxonomy" id="2761579"/>
    <lineage>
        <taxon>Bacteria</taxon>
        <taxon>Pseudomonadati</taxon>
        <taxon>Bacteroidota</taxon>
        <taxon>Cytophagia</taxon>
        <taxon>Cytophagales</taxon>
        <taxon>Hymenobacteraceae</taxon>
        <taxon>Hymenobacter</taxon>
    </lineage>
</organism>
<feature type="signal peptide" evidence="1">
    <location>
        <begin position="1"/>
        <end position="19"/>
    </location>
</feature>
<feature type="chain" id="PRO_5028922641" description="PorT family protein" evidence="1">
    <location>
        <begin position="20"/>
        <end position="393"/>
    </location>
</feature>
<dbReference type="AlphaFoldDB" id="A0A7G7W7Z8"/>
<proteinExistence type="predicted"/>
<dbReference type="RefSeq" id="WP_185888400.1">
    <property type="nucleotide sequence ID" value="NZ_CP060202.1"/>
</dbReference>
<reference evidence="2 3" key="1">
    <citation type="submission" date="2020-08" db="EMBL/GenBank/DDBJ databases">
        <title>Hymenobacter sp. S2-20-2 genome sequencing.</title>
        <authorList>
            <person name="Jin L."/>
        </authorList>
    </citation>
    <scope>NUCLEOTIDE SEQUENCE [LARGE SCALE GENOMIC DNA]</scope>
    <source>
        <strain evidence="2 3">S2-20-2</strain>
    </source>
</reference>
<evidence type="ECO:0008006" key="4">
    <source>
        <dbReference type="Google" id="ProtNLM"/>
    </source>
</evidence>
<evidence type="ECO:0000313" key="2">
    <source>
        <dbReference type="EMBL" id="QNH62491.1"/>
    </source>
</evidence>
<accession>A0A7G7W7Z8</accession>
<dbReference type="Proteomes" id="UP000515489">
    <property type="component" value="Chromosome"/>
</dbReference>
<keyword evidence="1" id="KW-0732">Signal</keyword>
<dbReference type="EMBL" id="CP060202">
    <property type="protein sequence ID" value="QNH62491.1"/>
    <property type="molecule type" value="Genomic_DNA"/>
</dbReference>
<dbReference type="KEGG" id="hsk:H4317_01295"/>
<protein>
    <recommendedName>
        <fullName evidence="4">PorT family protein</fullName>
    </recommendedName>
</protein>
<evidence type="ECO:0000313" key="3">
    <source>
        <dbReference type="Proteomes" id="UP000515489"/>
    </source>
</evidence>
<keyword evidence="3" id="KW-1185">Reference proteome</keyword>
<gene>
    <name evidence="2" type="ORF">H4317_01295</name>
</gene>
<name>A0A7G7W7Z8_9BACT</name>